<dbReference type="Proteomes" id="UP000266305">
    <property type="component" value="Unassembled WGS sequence"/>
</dbReference>
<dbReference type="RefSeq" id="WP_118999191.1">
    <property type="nucleotide sequence ID" value="NZ_QWGP01000002.1"/>
</dbReference>
<comment type="catalytic activity">
    <reaction evidence="3">
        <text>L-glutaminyl-[protein] + H2O = L-glutamyl-[protein] + NH4(+)</text>
        <dbReference type="Rhea" id="RHEA:16441"/>
        <dbReference type="Rhea" id="RHEA-COMP:10207"/>
        <dbReference type="Rhea" id="RHEA-COMP:10208"/>
        <dbReference type="ChEBI" id="CHEBI:15377"/>
        <dbReference type="ChEBI" id="CHEBI:28938"/>
        <dbReference type="ChEBI" id="CHEBI:29973"/>
        <dbReference type="ChEBI" id="CHEBI:30011"/>
        <dbReference type="EC" id="3.5.1.44"/>
    </reaction>
</comment>
<dbReference type="EC" id="3.5.1.44" evidence="3"/>
<dbReference type="InterPro" id="IPR011324">
    <property type="entry name" value="Cytotoxic_necrot_fac-like_cat"/>
</dbReference>
<evidence type="ECO:0000313" key="4">
    <source>
        <dbReference type="EMBL" id="RHZ98029.1"/>
    </source>
</evidence>
<reference evidence="4 5" key="1">
    <citation type="submission" date="2018-08" db="EMBL/GenBank/DDBJ databases">
        <title>Draft genome sequence of Rhodobacter sphaeroides FY.</title>
        <authorList>
            <person name="Rayyan A."/>
            <person name="Meyer T.E."/>
            <person name="Kyndt J.A."/>
        </authorList>
    </citation>
    <scope>NUCLEOTIDE SEQUENCE [LARGE SCALE GENOMIC DNA]</scope>
    <source>
        <strain evidence="4 5">FY</strain>
    </source>
</reference>
<evidence type="ECO:0000256" key="2">
    <source>
        <dbReference type="ARBA" id="ARBA00022801"/>
    </source>
</evidence>
<dbReference type="HAMAP" id="MF_01440">
    <property type="entry name" value="CheD"/>
    <property type="match status" value="1"/>
</dbReference>
<dbReference type="AlphaFoldDB" id="A0AAX1UQZ3"/>
<dbReference type="PANTHER" id="PTHR35147">
    <property type="entry name" value="CHEMORECEPTOR GLUTAMINE DEAMIDASE CHED-RELATED"/>
    <property type="match status" value="1"/>
</dbReference>
<comment type="function">
    <text evidence="3">Probably deamidates glutamine residues to glutamate on methyl-accepting chemotaxis receptors (MCPs), playing an important role in chemotaxis.</text>
</comment>
<dbReference type="Pfam" id="PF03975">
    <property type="entry name" value="CheD"/>
    <property type="match status" value="1"/>
</dbReference>
<comment type="caution">
    <text evidence="4">The sequence shown here is derived from an EMBL/GenBank/DDBJ whole genome shotgun (WGS) entry which is preliminary data.</text>
</comment>
<keyword evidence="2 3" id="KW-0378">Hydrolase</keyword>
<dbReference type="GO" id="GO:0050568">
    <property type="term" value="F:protein-glutamine glutaminase activity"/>
    <property type="evidence" value="ECO:0007669"/>
    <property type="project" value="UniProtKB-UniRule"/>
</dbReference>
<protein>
    <recommendedName>
        <fullName evidence="3">Probable chemoreceptor glutamine deamidase CheD</fullName>
        <ecNumber evidence="3">3.5.1.44</ecNumber>
    </recommendedName>
</protein>
<evidence type="ECO:0000256" key="1">
    <source>
        <dbReference type="ARBA" id="ARBA00022500"/>
    </source>
</evidence>
<accession>A0AAX1UQZ3</accession>
<dbReference type="CDD" id="cd16352">
    <property type="entry name" value="CheD"/>
    <property type="match status" value="1"/>
</dbReference>
<dbReference type="SUPFAM" id="SSF64438">
    <property type="entry name" value="CNF1/YfiH-like putative cysteine hydrolases"/>
    <property type="match status" value="1"/>
</dbReference>
<gene>
    <name evidence="3" type="primary">cheD</name>
    <name evidence="4" type="ORF">D1114_02115</name>
</gene>
<organism evidence="4 5">
    <name type="scientific">Cereibacter sphaeroides</name>
    <name type="common">Rhodobacter sphaeroides</name>
    <dbReference type="NCBI Taxonomy" id="1063"/>
    <lineage>
        <taxon>Bacteria</taxon>
        <taxon>Pseudomonadati</taxon>
        <taxon>Pseudomonadota</taxon>
        <taxon>Alphaproteobacteria</taxon>
        <taxon>Rhodobacterales</taxon>
        <taxon>Paracoccaceae</taxon>
        <taxon>Cereibacter</taxon>
    </lineage>
</organism>
<proteinExistence type="inferred from homology"/>
<keyword evidence="1 3" id="KW-0145">Chemotaxis</keyword>
<dbReference type="InterPro" id="IPR005659">
    <property type="entry name" value="Chemorcpt_Glu_NH3ase_CheD"/>
</dbReference>
<evidence type="ECO:0000313" key="5">
    <source>
        <dbReference type="Proteomes" id="UP000266305"/>
    </source>
</evidence>
<dbReference type="InterPro" id="IPR038592">
    <property type="entry name" value="CheD-like_sf"/>
</dbReference>
<dbReference type="PANTHER" id="PTHR35147:SF2">
    <property type="entry name" value="CHEMORECEPTOR GLUTAMINE DEAMIDASE CHED-RELATED"/>
    <property type="match status" value="1"/>
</dbReference>
<comment type="similarity">
    <text evidence="3">Belongs to the CheD family.</text>
</comment>
<evidence type="ECO:0000256" key="3">
    <source>
        <dbReference type="HAMAP-Rule" id="MF_01440"/>
    </source>
</evidence>
<name>A0AAX1UQZ3_CERSP</name>
<dbReference type="Gene3D" id="3.30.1330.200">
    <property type="match status" value="1"/>
</dbReference>
<sequence length="199" mass="21645">MTRCDDRPSASQISITHVTQGSCVASASPNEVYATILGSCICTCMCDPVAGVGGMNHFLLPSADVEDAQHLRYGSHAMELLINALLKLGAARQRIEAKIFGGAMMTPQLGAIGQANAAFARRYLKDEGIRCTAHSLGGNRARRIRFWPKTGRVQQMFLGSEDVVPNEQPQFRLQGGAGDVTFFDRHNNAEMPDPIKEPR</sequence>
<dbReference type="GO" id="GO:0006935">
    <property type="term" value="P:chemotaxis"/>
    <property type="evidence" value="ECO:0007669"/>
    <property type="project" value="UniProtKB-UniRule"/>
</dbReference>
<dbReference type="EMBL" id="QWGP01000002">
    <property type="protein sequence ID" value="RHZ98029.1"/>
    <property type="molecule type" value="Genomic_DNA"/>
</dbReference>